<organism evidence="9 10">
    <name type="scientific">Propioniferax innocua</name>
    <dbReference type="NCBI Taxonomy" id="1753"/>
    <lineage>
        <taxon>Bacteria</taxon>
        <taxon>Bacillati</taxon>
        <taxon>Actinomycetota</taxon>
        <taxon>Actinomycetes</taxon>
        <taxon>Propionibacteriales</taxon>
        <taxon>Propionibacteriaceae</taxon>
        <taxon>Propioniferax</taxon>
    </lineage>
</organism>
<dbReference type="InterPro" id="IPR020471">
    <property type="entry name" value="AKR"/>
</dbReference>
<evidence type="ECO:0000256" key="1">
    <source>
        <dbReference type="ARBA" id="ARBA00007905"/>
    </source>
</evidence>
<evidence type="ECO:0000256" key="7">
    <source>
        <dbReference type="SAM" id="MobiDB-lite"/>
    </source>
</evidence>
<protein>
    <submittedName>
        <fullName evidence="9">Diketogulonate reductase-like aldo/keto reductase</fullName>
    </submittedName>
</protein>
<dbReference type="PRINTS" id="PR00069">
    <property type="entry name" value="ALDKETRDTASE"/>
</dbReference>
<feature type="site" description="Lowers pKa of active site Tyr" evidence="6">
    <location>
        <position position="66"/>
    </location>
</feature>
<feature type="binding site" evidence="5">
    <location>
        <position position="99"/>
    </location>
    <ligand>
        <name>substrate</name>
    </ligand>
</feature>
<dbReference type="Gene3D" id="3.20.20.100">
    <property type="entry name" value="NADP-dependent oxidoreductase domain"/>
    <property type="match status" value="1"/>
</dbReference>
<dbReference type="OrthoDB" id="9804790at2"/>
<reference evidence="9 10" key="1">
    <citation type="submission" date="2019-06" db="EMBL/GenBank/DDBJ databases">
        <title>Sequencing the genomes of 1000 actinobacteria strains.</title>
        <authorList>
            <person name="Klenk H.-P."/>
        </authorList>
    </citation>
    <scope>NUCLEOTIDE SEQUENCE [LARGE SCALE GENOMIC DNA]</scope>
    <source>
        <strain evidence="9 10">DSM 8251</strain>
    </source>
</reference>
<keyword evidence="10" id="KW-1185">Reference proteome</keyword>
<evidence type="ECO:0000256" key="3">
    <source>
        <dbReference type="ARBA" id="ARBA00023002"/>
    </source>
</evidence>
<keyword evidence="3" id="KW-0560">Oxidoreductase</keyword>
<evidence type="ECO:0000256" key="2">
    <source>
        <dbReference type="ARBA" id="ARBA00022857"/>
    </source>
</evidence>
<evidence type="ECO:0000256" key="6">
    <source>
        <dbReference type="PIRSR" id="PIRSR000097-3"/>
    </source>
</evidence>
<comment type="similarity">
    <text evidence="1">Belongs to the aldo/keto reductase family.</text>
</comment>
<proteinExistence type="inferred from homology"/>
<dbReference type="SUPFAM" id="SSF51430">
    <property type="entry name" value="NAD(P)-linked oxidoreductase"/>
    <property type="match status" value="1"/>
</dbReference>
<name>A0A542ZST0_9ACTN</name>
<dbReference type="EMBL" id="VFOR01000001">
    <property type="protein sequence ID" value="TQL63300.1"/>
    <property type="molecule type" value="Genomic_DNA"/>
</dbReference>
<dbReference type="CDD" id="cd19132">
    <property type="entry name" value="AKR_AKR5D1_E1"/>
    <property type="match status" value="1"/>
</dbReference>
<evidence type="ECO:0000256" key="4">
    <source>
        <dbReference type="PIRSR" id="PIRSR000097-1"/>
    </source>
</evidence>
<dbReference type="Proteomes" id="UP000316196">
    <property type="component" value="Unassembled WGS sequence"/>
</dbReference>
<keyword evidence="2" id="KW-0521">NADP</keyword>
<dbReference type="PANTHER" id="PTHR43827">
    <property type="entry name" value="2,5-DIKETO-D-GLUCONIC ACID REDUCTASE"/>
    <property type="match status" value="1"/>
</dbReference>
<feature type="domain" description="NADP-dependent oxidoreductase" evidence="8">
    <location>
        <begin position="7"/>
        <end position="251"/>
    </location>
</feature>
<evidence type="ECO:0000256" key="5">
    <source>
        <dbReference type="PIRSR" id="PIRSR000097-2"/>
    </source>
</evidence>
<dbReference type="InterPro" id="IPR023210">
    <property type="entry name" value="NADP_OxRdtase_dom"/>
</dbReference>
<dbReference type="PANTHER" id="PTHR43827:SF3">
    <property type="entry name" value="NADP-DEPENDENT OXIDOREDUCTASE DOMAIN-CONTAINING PROTEIN"/>
    <property type="match status" value="1"/>
</dbReference>
<dbReference type="AlphaFoldDB" id="A0A542ZST0"/>
<dbReference type="RefSeq" id="WP_142093038.1">
    <property type="nucleotide sequence ID" value="NZ_BAAAMD010000001.1"/>
</dbReference>
<evidence type="ECO:0000259" key="8">
    <source>
        <dbReference type="Pfam" id="PF00248"/>
    </source>
</evidence>
<gene>
    <name evidence="9" type="ORF">FB460_1102</name>
</gene>
<dbReference type="GO" id="GO:0016616">
    <property type="term" value="F:oxidoreductase activity, acting on the CH-OH group of donors, NAD or NADP as acceptor"/>
    <property type="evidence" value="ECO:0007669"/>
    <property type="project" value="UniProtKB-ARBA"/>
</dbReference>
<sequence length="269" mass="29586">MTISLPPIGLGTWPMRGREGTAAVISAIEKGYRLIDSAFNYENEGVVGTAVRTCGVPREELIITSKLPGRHHKQSHVVPTIEETVARMGLDYIDLYLIHWPNPSQGLYVDAWKGMIEAKEAGIVKHIGVSNFLPDHIEKIEAETGVRPEVNQIELHPMFPQLGQLQWHEEKGIIVEGWSPLRRGNEATSAPAVTEVAAAHGITPAQAILAWHRAIGSLPLPKSSDPVRQSENLAAMEIELTDDEVASISALGRPDGRQADQNPEYYEEM</sequence>
<dbReference type="InterPro" id="IPR018170">
    <property type="entry name" value="Aldo/ket_reductase_CS"/>
</dbReference>
<dbReference type="InterPro" id="IPR036812">
    <property type="entry name" value="NAD(P)_OxRdtase_dom_sf"/>
</dbReference>
<evidence type="ECO:0000313" key="10">
    <source>
        <dbReference type="Proteomes" id="UP000316196"/>
    </source>
</evidence>
<dbReference type="Pfam" id="PF00248">
    <property type="entry name" value="Aldo_ket_red"/>
    <property type="match status" value="1"/>
</dbReference>
<dbReference type="PROSITE" id="PS00062">
    <property type="entry name" value="ALDOKETO_REDUCTASE_2"/>
    <property type="match status" value="1"/>
</dbReference>
<dbReference type="PROSITE" id="PS00063">
    <property type="entry name" value="ALDOKETO_REDUCTASE_3"/>
    <property type="match status" value="1"/>
</dbReference>
<comment type="caution">
    <text evidence="9">The sequence shown here is derived from an EMBL/GenBank/DDBJ whole genome shotgun (WGS) entry which is preliminary data.</text>
</comment>
<accession>A0A542ZST0</accession>
<dbReference type="PIRSF" id="PIRSF000097">
    <property type="entry name" value="AKR"/>
    <property type="match status" value="1"/>
</dbReference>
<evidence type="ECO:0000313" key="9">
    <source>
        <dbReference type="EMBL" id="TQL63300.1"/>
    </source>
</evidence>
<feature type="region of interest" description="Disordered" evidence="7">
    <location>
        <begin position="248"/>
        <end position="269"/>
    </location>
</feature>
<dbReference type="FunFam" id="3.20.20.100:FF:000002">
    <property type="entry name" value="2,5-diketo-D-gluconic acid reductase A"/>
    <property type="match status" value="1"/>
</dbReference>
<dbReference type="PROSITE" id="PS00798">
    <property type="entry name" value="ALDOKETO_REDUCTASE_1"/>
    <property type="match status" value="1"/>
</dbReference>
<feature type="active site" description="Proton donor" evidence="4">
    <location>
        <position position="41"/>
    </location>
</feature>